<dbReference type="RefSeq" id="WP_098164970.1">
    <property type="nucleotide sequence ID" value="NZ_NUBX01000023.1"/>
</dbReference>
<dbReference type="PANTHER" id="PTHR43617">
    <property type="entry name" value="L-AMINO ACID N-ACETYLTRANSFERASE"/>
    <property type="match status" value="1"/>
</dbReference>
<dbReference type="InterPro" id="IPR016181">
    <property type="entry name" value="Acyl_CoA_acyltransferase"/>
</dbReference>
<dbReference type="Gene3D" id="3.40.630.30">
    <property type="match status" value="1"/>
</dbReference>
<dbReference type="PROSITE" id="PS51186">
    <property type="entry name" value="GNAT"/>
    <property type="match status" value="1"/>
</dbReference>
<accession>A0AB73RT71</accession>
<comment type="caution">
    <text evidence="2">The sequence shown here is derived from an EMBL/GenBank/DDBJ whole genome shotgun (WGS) entry which is preliminary data.</text>
</comment>
<dbReference type="AlphaFoldDB" id="A0AB73RT71"/>
<dbReference type="InterPro" id="IPR050276">
    <property type="entry name" value="MshD_Acetyltransferase"/>
</dbReference>
<gene>
    <name evidence="2" type="ORF">CN678_25830</name>
</gene>
<dbReference type="Proteomes" id="UP000220969">
    <property type="component" value="Unassembled WGS sequence"/>
</dbReference>
<evidence type="ECO:0000313" key="2">
    <source>
        <dbReference type="EMBL" id="PEI83102.1"/>
    </source>
</evidence>
<dbReference type="Pfam" id="PF00583">
    <property type="entry name" value="Acetyltransf_1"/>
    <property type="match status" value="1"/>
</dbReference>
<feature type="domain" description="N-acetyltransferase" evidence="1">
    <location>
        <begin position="8"/>
        <end position="166"/>
    </location>
</feature>
<dbReference type="PANTHER" id="PTHR43617:SF34">
    <property type="entry name" value="PUTATIVE-RELATED"/>
    <property type="match status" value="1"/>
</dbReference>
<dbReference type="CDD" id="cd04301">
    <property type="entry name" value="NAT_SF"/>
    <property type="match status" value="1"/>
</dbReference>
<dbReference type="GO" id="GO:0016747">
    <property type="term" value="F:acyltransferase activity, transferring groups other than amino-acyl groups"/>
    <property type="evidence" value="ECO:0007669"/>
    <property type="project" value="InterPro"/>
</dbReference>
<dbReference type="EMBL" id="NUEH01000061">
    <property type="protein sequence ID" value="PEI83102.1"/>
    <property type="molecule type" value="Genomic_DNA"/>
</dbReference>
<name>A0AB73RT71_9BACI</name>
<proteinExistence type="predicted"/>
<protein>
    <submittedName>
        <fullName evidence="2">GNAT family N-acetyltransferase</fullName>
    </submittedName>
</protein>
<dbReference type="InterPro" id="IPR000182">
    <property type="entry name" value="GNAT_dom"/>
</dbReference>
<organism evidence="2">
    <name type="scientific">Bacillus toyonensis</name>
    <dbReference type="NCBI Taxonomy" id="155322"/>
    <lineage>
        <taxon>Bacteria</taxon>
        <taxon>Bacillati</taxon>
        <taxon>Bacillota</taxon>
        <taxon>Bacilli</taxon>
        <taxon>Bacillales</taxon>
        <taxon>Bacillaceae</taxon>
        <taxon>Bacillus</taxon>
        <taxon>Bacillus cereus group</taxon>
    </lineage>
</organism>
<evidence type="ECO:0000259" key="1">
    <source>
        <dbReference type="PROSITE" id="PS51186"/>
    </source>
</evidence>
<reference evidence="2" key="1">
    <citation type="submission" date="2017-09" db="EMBL/GenBank/DDBJ databases">
        <title>Large-scale bioinformatics analysis of Bacillus genomes uncovers conserved roles of natural products in bacterial physiology.</title>
        <authorList>
            <consortium name="Agbiome Team Llc"/>
            <person name="Bleich R.M."/>
            <person name="Kirk G.J."/>
            <person name="Santa Maria K.C."/>
            <person name="Allen S.E."/>
            <person name="Farag S."/>
            <person name="Shank E.A."/>
            <person name="Bowers A."/>
        </authorList>
    </citation>
    <scope>NUCLEOTIDE SEQUENCE</scope>
    <source>
        <strain evidence="2">AFS005430</strain>
    </source>
</reference>
<sequence>MSNEVLPFTVRLATSKDFGDISNINKQVQQLHIEGRPDIYAKTSVSLDRNAYETWLNDTTIEIFVVEDNNKEILAYIILDIKEPSENPKLVERKVLFIRNIGVSEICRGTGIGEILIQKAFEYAKDIQATSIELNVLEFNKKAIRFYEKLGFKTQSQQMEFVFSNA</sequence>
<dbReference type="SUPFAM" id="SSF55729">
    <property type="entry name" value="Acyl-CoA N-acyltransferases (Nat)"/>
    <property type="match status" value="1"/>
</dbReference>